<name>A0ABP9XTM4_9FUNG</name>
<feature type="domain" description="Far11/STRP C-terminal" evidence="2">
    <location>
        <begin position="369"/>
        <end position="744"/>
    </location>
</feature>
<evidence type="ECO:0000259" key="2">
    <source>
        <dbReference type="SMART" id="SM01293"/>
    </source>
</evidence>
<keyword evidence="4" id="KW-1185">Reference proteome</keyword>
<evidence type="ECO:0000313" key="4">
    <source>
        <dbReference type="Proteomes" id="UP001476247"/>
    </source>
</evidence>
<feature type="domain" description="Far11/STRP N-terminal" evidence="1">
    <location>
        <begin position="30"/>
        <end position="289"/>
    </location>
</feature>
<sequence>MSQQVEYQDPILTPGNLRKIVQNLPGKAKDQHTEYEYHCDADTFENEINEFFKYTEVTVQLQEYRKLYEKKYNGGTMRRQDIVLLLDQLELSDQESRLKASKLLVYIALGSFTMNKKESNQDRIQKLMENANLLIECGAFNIFYQKLQQSLDSWIELDLYLGLLYVLLESQRDQYPSKSSKKFKLDLVTLEPNLTGFLLSLVAKLREKLNTSFPVKKVILLLWKSLLFMSGGLEGIKESNLIYKKSFGLSTNPNIISKSTPQDLHLFQTQITDKYPGYIAPGFPIDISSPLTLHASSALSQAMGYTNATNQIELLYQTLFPPKSSSVNGTSVFLANKKSNHQVQQYFMYPSHVSPTFALPLTHQGSSVPESIKEAGQVFEKHMHTSLSNYQIIQERSKGIQKWKLIEETKDDHYKIELQDDDSIDLLEKIYARIFGYFYLPIVLLLTSVNTSNNNQDDVKEKINTPENITLEHLEEVDFIRNREVYSKAISGILLLLLKWTKSSHVLKFEYISQLLVDSGCLLLILKIIGLQEITDLVKAQTDVPYYSFFDYNINRDPNSIESLPTSVTNRRNMFWAINYLRVLQMLTKHKIHRVMLLAQYKSSAILKRMLKISHPVLELYTLKLLKSQVPYLGRKWRSRKENMRIISAIYLNCYTVLKDDWISKINFDEDLEEGKMQEHNLRILTCTYNGERYMPSLLPLHDEVNTEKGCTPTGPGFSGFDRYDINNLSDDEEELDQVFLKDYKVWLESEKFYNGTEEEIVTDTQVDTPAAISTPYPFHTPDTISHQQLTQEINKLYLQQLDQQFQSTVSTDTWESPPTPSKLLTPLTTSRYQAEQRTDDEEYVQDAEDLMYQLMQVEDTTVKKWNDLQPAETKYRYILFDDELYYSPDIAATTSEDDDNSQYSGTRG</sequence>
<proteinExistence type="predicted"/>
<dbReference type="InterPro" id="IPR012486">
    <property type="entry name" value="Far11/STRP_N"/>
</dbReference>
<organism evidence="3 4">
    <name type="scientific">Helicostylum pulchrum</name>
    <dbReference type="NCBI Taxonomy" id="562976"/>
    <lineage>
        <taxon>Eukaryota</taxon>
        <taxon>Fungi</taxon>
        <taxon>Fungi incertae sedis</taxon>
        <taxon>Mucoromycota</taxon>
        <taxon>Mucoromycotina</taxon>
        <taxon>Mucoromycetes</taxon>
        <taxon>Mucorales</taxon>
        <taxon>Mucorineae</taxon>
        <taxon>Mucoraceae</taxon>
        <taxon>Helicostylum</taxon>
    </lineage>
</organism>
<dbReference type="SMART" id="SM01293">
    <property type="entry name" value="DUF3402"/>
    <property type="match status" value="1"/>
</dbReference>
<dbReference type="SMART" id="SM01292">
    <property type="entry name" value="N1221"/>
    <property type="match status" value="1"/>
</dbReference>
<dbReference type="InterPro" id="IPR040185">
    <property type="entry name" value="Far11/STRP"/>
</dbReference>
<evidence type="ECO:0000313" key="3">
    <source>
        <dbReference type="EMBL" id="GAA5798117.1"/>
    </source>
</evidence>
<dbReference type="Pfam" id="PF07923">
    <property type="entry name" value="N1221"/>
    <property type="match status" value="1"/>
</dbReference>
<dbReference type="Pfam" id="PF11882">
    <property type="entry name" value="DUF3402"/>
    <property type="match status" value="2"/>
</dbReference>
<gene>
    <name evidence="3" type="ORF">HPULCUR_003517</name>
</gene>
<dbReference type="PANTHER" id="PTHR13239">
    <property type="entry name" value="PROTEIN REQUIRED FOR HYPHAL ANASTOMOSIS HAM-2"/>
    <property type="match status" value="1"/>
</dbReference>
<comment type="caution">
    <text evidence="3">The sequence shown here is derived from an EMBL/GenBank/DDBJ whole genome shotgun (WGS) entry which is preliminary data.</text>
</comment>
<accession>A0ABP9XTM4</accession>
<dbReference type="EMBL" id="BAABUJ010000009">
    <property type="protein sequence ID" value="GAA5798117.1"/>
    <property type="molecule type" value="Genomic_DNA"/>
</dbReference>
<evidence type="ECO:0000259" key="1">
    <source>
        <dbReference type="SMART" id="SM01292"/>
    </source>
</evidence>
<reference evidence="3 4" key="1">
    <citation type="submission" date="2024-04" db="EMBL/GenBank/DDBJ databases">
        <title>genome sequences of Mucor flavus KT1a and Helicostylum pulchrum KT1b strains isolation_sourced from the surface of a dry-aged beef.</title>
        <authorList>
            <person name="Toyotome T."/>
            <person name="Hosono M."/>
            <person name="Torimaru M."/>
            <person name="Fukuda K."/>
            <person name="Mikami N."/>
        </authorList>
    </citation>
    <scope>NUCLEOTIDE SEQUENCE [LARGE SCALE GENOMIC DNA]</scope>
    <source>
        <strain evidence="3 4">KT1b</strain>
    </source>
</reference>
<dbReference type="Proteomes" id="UP001476247">
    <property type="component" value="Unassembled WGS sequence"/>
</dbReference>
<dbReference type="PANTHER" id="PTHR13239:SF4">
    <property type="entry name" value="AT25231P"/>
    <property type="match status" value="1"/>
</dbReference>
<protein>
    <submittedName>
        <fullName evidence="3">Uncharacterized protein</fullName>
    </submittedName>
</protein>
<dbReference type="InterPro" id="IPR021819">
    <property type="entry name" value="Far11/STRP_C"/>
</dbReference>